<keyword evidence="1" id="KW-0812">Transmembrane</keyword>
<proteinExistence type="predicted"/>
<keyword evidence="1" id="KW-1133">Transmembrane helix</keyword>
<organism evidence="2 3">
    <name type="scientific">Congregibacter variabilis</name>
    <dbReference type="NCBI Taxonomy" id="3081200"/>
    <lineage>
        <taxon>Bacteria</taxon>
        <taxon>Pseudomonadati</taxon>
        <taxon>Pseudomonadota</taxon>
        <taxon>Gammaproteobacteria</taxon>
        <taxon>Cellvibrionales</taxon>
        <taxon>Halieaceae</taxon>
        <taxon>Congregibacter</taxon>
    </lineage>
</organism>
<dbReference type="EMBL" id="CP136864">
    <property type="protein sequence ID" value="WOJ93803.1"/>
    <property type="molecule type" value="Genomic_DNA"/>
</dbReference>
<dbReference type="RefSeq" id="WP_407348444.1">
    <property type="nucleotide sequence ID" value="NZ_CP136864.1"/>
</dbReference>
<evidence type="ECO:0000313" key="2">
    <source>
        <dbReference type="EMBL" id="WOJ93803.1"/>
    </source>
</evidence>
<accession>A0ABZ0I4X4</accession>
<sequence>MLLRRLAKHVRNQDWVLVCIEVLIVVVGIFIALQVEGWNQQRENIALERQYLARLQNDFECLLETEESGLRWNDVRLAHGRLLREVIDNGHLPEDARRSFEYGLYFLGVVNRARLSWGTVEELRATGNIQLIRDWSLRQHLTDVENEFKWNERYEDEAAEMALHYREELNKHYRVVATPEPSPDKPLVIDYDESVFWSNSVLANMILRLVEHQERADQNFRKNIARLEGLRDHIANIRKDQFGGIVEVEGRQAASCIPYVRQS</sequence>
<name>A0ABZ0I4X4_9GAMM</name>
<dbReference type="Proteomes" id="UP001626537">
    <property type="component" value="Chromosome"/>
</dbReference>
<evidence type="ECO:0000313" key="3">
    <source>
        <dbReference type="Proteomes" id="UP001626537"/>
    </source>
</evidence>
<evidence type="ECO:0000256" key="1">
    <source>
        <dbReference type="SAM" id="Phobius"/>
    </source>
</evidence>
<keyword evidence="3" id="KW-1185">Reference proteome</keyword>
<feature type="transmembrane region" description="Helical" evidence="1">
    <location>
        <begin position="15"/>
        <end position="33"/>
    </location>
</feature>
<keyword evidence="1" id="KW-0472">Membrane</keyword>
<reference evidence="2 3" key="1">
    <citation type="submission" date="2023-10" db="EMBL/GenBank/DDBJ databases">
        <title>Two novel species belonging to the OM43/NOR5 clade.</title>
        <authorList>
            <person name="Park M."/>
        </authorList>
    </citation>
    <scope>NUCLEOTIDE SEQUENCE [LARGE SCALE GENOMIC DNA]</scope>
    <source>
        <strain evidence="2 3">IMCC43200</strain>
    </source>
</reference>
<gene>
    <name evidence="2" type="ORF">R0135_01220</name>
</gene>
<protein>
    <submittedName>
        <fullName evidence="2">Uncharacterized protein</fullName>
    </submittedName>
</protein>